<protein>
    <submittedName>
        <fullName evidence="1">Uncharacterized protein</fullName>
    </submittedName>
</protein>
<evidence type="ECO:0000313" key="1">
    <source>
        <dbReference type="EMBL" id="GAI29280.1"/>
    </source>
</evidence>
<accession>X1NR39</accession>
<gene>
    <name evidence="1" type="ORF">S06H3_26480</name>
</gene>
<organism evidence="1">
    <name type="scientific">marine sediment metagenome</name>
    <dbReference type="NCBI Taxonomy" id="412755"/>
    <lineage>
        <taxon>unclassified sequences</taxon>
        <taxon>metagenomes</taxon>
        <taxon>ecological metagenomes</taxon>
    </lineage>
</organism>
<proteinExistence type="predicted"/>
<feature type="non-terminal residue" evidence="1">
    <location>
        <position position="53"/>
    </location>
</feature>
<dbReference type="EMBL" id="BARV01015309">
    <property type="protein sequence ID" value="GAI29280.1"/>
    <property type="molecule type" value="Genomic_DNA"/>
</dbReference>
<sequence length="53" mass="5908">MDSESLKASVIGEIDAHRQQLSELSLKIHSNPELGLEEVKAVAWLTQYLEENG</sequence>
<dbReference type="Gene3D" id="3.40.630.10">
    <property type="entry name" value="Zn peptidases"/>
    <property type="match status" value="1"/>
</dbReference>
<reference evidence="1" key="1">
    <citation type="journal article" date="2014" name="Front. Microbiol.">
        <title>High frequency of phylogenetically diverse reductive dehalogenase-homologous genes in deep subseafloor sedimentary metagenomes.</title>
        <authorList>
            <person name="Kawai M."/>
            <person name="Futagami T."/>
            <person name="Toyoda A."/>
            <person name="Takaki Y."/>
            <person name="Nishi S."/>
            <person name="Hori S."/>
            <person name="Arai W."/>
            <person name="Tsubouchi T."/>
            <person name="Morono Y."/>
            <person name="Uchiyama I."/>
            <person name="Ito T."/>
            <person name="Fujiyama A."/>
            <person name="Inagaki F."/>
            <person name="Takami H."/>
        </authorList>
    </citation>
    <scope>NUCLEOTIDE SEQUENCE</scope>
    <source>
        <strain evidence="1">Expedition CK06-06</strain>
    </source>
</reference>
<name>X1NR39_9ZZZZ</name>
<dbReference type="AlphaFoldDB" id="X1NR39"/>
<dbReference type="SUPFAM" id="SSF53187">
    <property type="entry name" value="Zn-dependent exopeptidases"/>
    <property type="match status" value="1"/>
</dbReference>
<comment type="caution">
    <text evidence="1">The sequence shown here is derived from an EMBL/GenBank/DDBJ whole genome shotgun (WGS) entry which is preliminary data.</text>
</comment>